<keyword evidence="10" id="KW-1185">Reference proteome</keyword>
<feature type="region of interest" description="Disordered" evidence="5">
    <location>
        <begin position="287"/>
        <end position="320"/>
    </location>
</feature>
<dbReference type="InterPro" id="IPR013325">
    <property type="entry name" value="RNA_pol_sigma_r2"/>
</dbReference>
<dbReference type="InterPro" id="IPR013249">
    <property type="entry name" value="RNA_pol_sigma70_r4_t2"/>
</dbReference>
<evidence type="ECO:0000256" key="2">
    <source>
        <dbReference type="ARBA" id="ARBA00023015"/>
    </source>
</evidence>
<gene>
    <name evidence="9" type="ORF">NZ698_00305</name>
</gene>
<evidence type="ECO:0000256" key="6">
    <source>
        <dbReference type="SAM" id="Phobius"/>
    </source>
</evidence>
<name>A0ABT2W0A2_9FLAO</name>
<dbReference type="PANTHER" id="PTHR43133:SF46">
    <property type="entry name" value="RNA POLYMERASE SIGMA-70 FACTOR ECF SUBFAMILY"/>
    <property type="match status" value="1"/>
</dbReference>
<dbReference type="NCBIfam" id="TIGR02937">
    <property type="entry name" value="sigma70-ECF"/>
    <property type="match status" value="1"/>
</dbReference>
<organism evidence="9 10">
    <name type="scientific">Chryseobacterium edaphi</name>
    <dbReference type="NCBI Taxonomy" id="2976532"/>
    <lineage>
        <taxon>Bacteria</taxon>
        <taxon>Pseudomonadati</taxon>
        <taxon>Bacteroidota</taxon>
        <taxon>Flavobacteriia</taxon>
        <taxon>Flavobacteriales</taxon>
        <taxon>Weeksellaceae</taxon>
        <taxon>Chryseobacterium group</taxon>
        <taxon>Chryseobacterium</taxon>
    </lineage>
</organism>
<evidence type="ECO:0000256" key="1">
    <source>
        <dbReference type="ARBA" id="ARBA00010641"/>
    </source>
</evidence>
<evidence type="ECO:0000259" key="8">
    <source>
        <dbReference type="Pfam" id="PF08281"/>
    </source>
</evidence>
<feature type="transmembrane region" description="Helical" evidence="6">
    <location>
        <begin position="241"/>
        <end position="258"/>
    </location>
</feature>
<feature type="domain" description="RNA polymerase sigma factor 70 region 4 type 2" evidence="8">
    <location>
        <begin position="111"/>
        <end position="163"/>
    </location>
</feature>
<accession>A0ABT2W0A2</accession>
<dbReference type="Gene3D" id="1.10.10.10">
    <property type="entry name" value="Winged helix-like DNA-binding domain superfamily/Winged helix DNA-binding domain"/>
    <property type="match status" value="1"/>
</dbReference>
<dbReference type="InterPro" id="IPR013324">
    <property type="entry name" value="RNA_pol_sigma_r3/r4-like"/>
</dbReference>
<proteinExistence type="inferred from homology"/>
<reference evidence="10" key="1">
    <citation type="submission" date="2023-07" db="EMBL/GenBank/DDBJ databases">
        <title>Chryseobacterium sp. strain PBS4-4 Genome sequencing and assembly.</title>
        <authorList>
            <person name="Jung Y."/>
        </authorList>
    </citation>
    <scope>NUCLEOTIDE SEQUENCE [LARGE SCALE GENOMIC DNA]</scope>
    <source>
        <strain evidence="10">PBS4-4</strain>
    </source>
</reference>
<keyword evidence="2" id="KW-0805">Transcription regulation</keyword>
<dbReference type="PANTHER" id="PTHR43133">
    <property type="entry name" value="RNA POLYMERASE ECF-TYPE SIGMA FACTO"/>
    <property type="match status" value="1"/>
</dbReference>
<dbReference type="InterPro" id="IPR014284">
    <property type="entry name" value="RNA_pol_sigma-70_dom"/>
</dbReference>
<evidence type="ECO:0000313" key="10">
    <source>
        <dbReference type="Proteomes" id="UP001208649"/>
    </source>
</evidence>
<dbReference type="CDD" id="cd06171">
    <property type="entry name" value="Sigma70_r4"/>
    <property type="match status" value="1"/>
</dbReference>
<evidence type="ECO:0000256" key="5">
    <source>
        <dbReference type="SAM" id="MobiDB-lite"/>
    </source>
</evidence>
<comment type="caution">
    <text evidence="9">The sequence shown here is derived from an EMBL/GenBank/DDBJ whole genome shotgun (WGS) entry which is preliminary data.</text>
</comment>
<keyword evidence="6" id="KW-0472">Membrane</keyword>
<evidence type="ECO:0000313" key="9">
    <source>
        <dbReference type="EMBL" id="MCU7615621.1"/>
    </source>
</evidence>
<evidence type="ECO:0000256" key="3">
    <source>
        <dbReference type="ARBA" id="ARBA00023082"/>
    </source>
</evidence>
<keyword evidence="6" id="KW-1133">Transmembrane helix</keyword>
<keyword evidence="6" id="KW-0812">Transmembrane</keyword>
<dbReference type="InterPro" id="IPR036388">
    <property type="entry name" value="WH-like_DNA-bd_sf"/>
</dbReference>
<feature type="transmembrane region" description="Helical" evidence="6">
    <location>
        <begin position="184"/>
        <end position="202"/>
    </location>
</feature>
<dbReference type="SUPFAM" id="SSF88946">
    <property type="entry name" value="Sigma2 domain of RNA polymerase sigma factors"/>
    <property type="match status" value="1"/>
</dbReference>
<dbReference type="EMBL" id="JAOTEM010000001">
    <property type="protein sequence ID" value="MCU7615621.1"/>
    <property type="molecule type" value="Genomic_DNA"/>
</dbReference>
<dbReference type="InterPro" id="IPR007627">
    <property type="entry name" value="RNA_pol_sigma70_r2"/>
</dbReference>
<keyword evidence="3" id="KW-0731">Sigma factor</keyword>
<dbReference type="Proteomes" id="UP001208649">
    <property type="component" value="Unassembled WGS sequence"/>
</dbReference>
<dbReference type="RefSeq" id="WP_263000733.1">
    <property type="nucleotide sequence ID" value="NZ_JAOTEM010000001.1"/>
</dbReference>
<evidence type="ECO:0000256" key="4">
    <source>
        <dbReference type="ARBA" id="ARBA00023163"/>
    </source>
</evidence>
<dbReference type="Gene3D" id="1.10.1740.10">
    <property type="match status" value="1"/>
</dbReference>
<dbReference type="Pfam" id="PF08281">
    <property type="entry name" value="Sigma70_r4_2"/>
    <property type="match status" value="1"/>
</dbReference>
<protein>
    <submittedName>
        <fullName evidence="9">RNA polymerase sigma factor</fullName>
    </submittedName>
</protein>
<keyword evidence="4" id="KW-0804">Transcription</keyword>
<dbReference type="SUPFAM" id="SSF88659">
    <property type="entry name" value="Sigma3 and sigma4 domains of RNA polymerase sigma factors"/>
    <property type="match status" value="1"/>
</dbReference>
<comment type="similarity">
    <text evidence="1">Belongs to the sigma-70 factor family. ECF subfamily.</text>
</comment>
<sequence>MNTHNWQKIYLEHSPKLLGICRRYIADLQTAEDLLQDSFILAMQKSHQLKDEKALFGWLKTIVVNNALQYIRSSSKEIFVSTEISEIPEQLTEMNNSSTEKNHVLAYDFTREELLKSIDSLPLHHRSVFNLYFIENNSHQEIAKLLGINVNTSKSHLLRAKKSVQNYLLNNFVNQNTPKNSNKITQLFIFLGLGGLMWAQTFQSKFSDFKITPSNNLSIPDDVSLNTVSFSGSGKSLQKKLVITATLFLTLFISIVAFEENKASKQSVLQEKSLVNNEIKNNLIDNKSNFSSESKTESIKKTDPQNEGLNKINVDQQEENQETISKSILTKEKKLHPKDSAETVSHKVIVIKKVIQRDTIFIERSN</sequence>
<feature type="domain" description="RNA polymerase sigma-70 region 2" evidence="7">
    <location>
        <begin position="10"/>
        <end position="75"/>
    </location>
</feature>
<feature type="compositionally biased region" description="Basic and acidic residues" evidence="5">
    <location>
        <begin position="294"/>
        <end position="304"/>
    </location>
</feature>
<evidence type="ECO:0000259" key="7">
    <source>
        <dbReference type="Pfam" id="PF04542"/>
    </source>
</evidence>
<dbReference type="Pfam" id="PF04542">
    <property type="entry name" value="Sigma70_r2"/>
    <property type="match status" value="1"/>
</dbReference>
<dbReference type="InterPro" id="IPR039425">
    <property type="entry name" value="RNA_pol_sigma-70-like"/>
</dbReference>